<feature type="domain" description="Carrier" evidence="3">
    <location>
        <begin position="159"/>
        <end position="237"/>
    </location>
</feature>
<dbReference type="InterPro" id="IPR036736">
    <property type="entry name" value="ACP-like_sf"/>
</dbReference>
<dbReference type="SUPFAM" id="SSF47336">
    <property type="entry name" value="ACP-like"/>
    <property type="match status" value="2"/>
</dbReference>
<dbReference type="InterPro" id="IPR002347">
    <property type="entry name" value="SDR_fam"/>
</dbReference>
<evidence type="ECO:0000313" key="5">
    <source>
        <dbReference type="Proteomes" id="UP000662747"/>
    </source>
</evidence>
<organism evidence="4 5">
    <name type="scientific">Pyxidicoccus parkwayensis</name>
    <dbReference type="NCBI Taxonomy" id="2813578"/>
    <lineage>
        <taxon>Bacteria</taxon>
        <taxon>Pseudomonadati</taxon>
        <taxon>Myxococcota</taxon>
        <taxon>Myxococcia</taxon>
        <taxon>Myxococcales</taxon>
        <taxon>Cystobacterineae</taxon>
        <taxon>Myxococcaceae</taxon>
        <taxon>Pyxidicoccus</taxon>
    </lineage>
</organism>
<dbReference type="PRINTS" id="PR00081">
    <property type="entry name" value="GDHRDH"/>
</dbReference>
<gene>
    <name evidence="4" type="ORF">JY651_04425</name>
</gene>
<evidence type="ECO:0000259" key="3">
    <source>
        <dbReference type="PROSITE" id="PS50075"/>
    </source>
</evidence>
<dbReference type="PROSITE" id="PS50075">
    <property type="entry name" value="CARRIER"/>
    <property type="match status" value="2"/>
</dbReference>
<dbReference type="Gene3D" id="1.10.1200.10">
    <property type="entry name" value="ACP-like"/>
    <property type="match status" value="2"/>
</dbReference>
<dbReference type="InterPro" id="IPR036291">
    <property type="entry name" value="NAD(P)-bd_dom_sf"/>
</dbReference>
<evidence type="ECO:0000313" key="4">
    <source>
        <dbReference type="EMBL" id="QSQ24220.1"/>
    </source>
</evidence>
<evidence type="ECO:0000256" key="1">
    <source>
        <dbReference type="ARBA" id="ARBA00006484"/>
    </source>
</evidence>
<dbReference type="PANTHER" id="PTHR43669">
    <property type="entry name" value="5-KETO-D-GLUCONATE 5-REDUCTASE"/>
    <property type="match status" value="1"/>
</dbReference>
<dbReference type="Pfam" id="PF00550">
    <property type="entry name" value="PP-binding"/>
    <property type="match status" value="2"/>
</dbReference>
<comment type="similarity">
    <text evidence="1">Belongs to the short-chain dehydrogenases/reductases (SDR) family.</text>
</comment>
<name>A0ABX7P1Y4_9BACT</name>
<protein>
    <submittedName>
        <fullName evidence="4">SDR family oxidoreductase</fullName>
    </submittedName>
</protein>
<dbReference type="EMBL" id="CP071090">
    <property type="protein sequence ID" value="QSQ24220.1"/>
    <property type="molecule type" value="Genomic_DNA"/>
</dbReference>
<proteinExistence type="inferred from homology"/>
<dbReference type="PANTHER" id="PTHR43669:SF3">
    <property type="entry name" value="ALCOHOL DEHYDROGENASE, PUTATIVE (AFU_ORTHOLOGUE AFUA_3G03445)-RELATED"/>
    <property type="match status" value="1"/>
</dbReference>
<accession>A0ABX7P1Y4</accession>
<dbReference type="InterPro" id="IPR009081">
    <property type="entry name" value="PP-bd_ACP"/>
</dbReference>
<evidence type="ECO:0000256" key="2">
    <source>
        <dbReference type="ARBA" id="ARBA00023002"/>
    </source>
</evidence>
<dbReference type="RefSeq" id="WP_206725786.1">
    <property type="nucleotide sequence ID" value="NZ_CP071090.1"/>
</dbReference>
<dbReference type="Gene3D" id="3.40.50.720">
    <property type="entry name" value="NAD(P)-binding Rossmann-like Domain"/>
    <property type="match status" value="1"/>
</dbReference>
<feature type="domain" description="Carrier" evidence="3">
    <location>
        <begin position="14"/>
        <end position="90"/>
    </location>
</feature>
<keyword evidence="5" id="KW-1185">Reference proteome</keyword>
<dbReference type="Proteomes" id="UP000662747">
    <property type="component" value="Chromosome"/>
</dbReference>
<dbReference type="SUPFAM" id="SSF51735">
    <property type="entry name" value="NAD(P)-binding Rossmann-fold domains"/>
    <property type="match status" value="1"/>
</dbReference>
<keyword evidence="2" id="KW-0560">Oxidoreductase</keyword>
<dbReference type="Pfam" id="PF13561">
    <property type="entry name" value="adh_short_C2"/>
    <property type="match status" value="1"/>
</dbReference>
<reference evidence="4 5" key="1">
    <citation type="submission" date="2021-02" db="EMBL/GenBank/DDBJ databases">
        <title>De Novo genome assembly of isolated myxobacteria.</title>
        <authorList>
            <person name="Stevens D.C."/>
        </authorList>
    </citation>
    <scope>NUCLEOTIDE SEQUENCE [LARGE SCALE GENOMIC DNA]</scope>
    <source>
        <strain evidence="5">SCPEA02</strain>
    </source>
</reference>
<sequence length="545" mass="56274">MSPNPSQQSAAFAANVLDRVRQCAAAVTRYPLDILTAEALLEDELGIDSVKLAEIAAVVGREFHIPAERLPKGGMARTLGAMAEVVARLLAEAAPARAVAPGVTSATAAPVVATASASAPLAPMSVVSPTAPPLSASITSPAPLHASVPVMSPTAPLAPIAGDLEARVRAVFARVTRYPEELLTPDADLEDELGIDSVKQAEVLAVLAKELGLAKGPTPSQRLRTISAICEAARAVQGATPVVAPPVAAASAPVAPRPELPFAGKIALVTGSGKGIGKVIATRLARAGATVVVNSFHSREEGERTAREIVEAGGKALHLWSSVAQEEHLERMFATIADQLGGLDFLVCNASNGLIGPFDRITPRDWDKAFRTCITGTYECAMRARPLMAKRGGGSIVTMSTSMSQRYMHDLGCQGVVKAGVESLTRYLAAELAPEGIRTNCVSAGPVHGELLGMFPDAAGRVARWESATPGGQLCTADDVADVTELLLGSKTQRVNGAIWVVDGGLSGTVDGLLPHPSAKPAQVNGAGRGHTNGHDVRALLALDA</sequence>